<evidence type="ECO:0000256" key="1">
    <source>
        <dbReference type="ARBA" id="ARBA00022679"/>
    </source>
</evidence>
<protein>
    <submittedName>
        <fullName evidence="4">Acetyltransferase (GNAT) family protein</fullName>
    </submittedName>
</protein>
<name>A0A1I6TLV7_9SPHI</name>
<dbReference type="InterPro" id="IPR050680">
    <property type="entry name" value="YpeA/RimI_acetyltransf"/>
</dbReference>
<evidence type="ECO:0000313" key="4">
    <source>
        <dbReference type="EMBL" id="SFS90154.1"/>
    </source>
</evidence>
<keyword evidence="1 4" id="KW-0808">Transferase</keyword>
<dbReference type="GO" id="GO:0016747">
    <property type="term" value="F:acyltransferase activity, transferring groups other than amino-acyl groups"/>
    <property type="evidence" value="ECO:0007669"/>
    <property type="project" value="InterPro"/>
</dbReference>
<evidence type="ECO:0000259" key="3">
    <source>
        <dbReference type="PROSITE" id="PS51186"/>
    </source>
</evidence>
<reference evidence="4 5" key="1">
    <citation type="submission" date="2016-10" db="EMBL/GenBank/DDBJ databases">
        <authorList>
            <person name="de Groot N.N."/>
        </authorList>
    </citation>
    <scope>NUCLEOTIDE SEQUENCE [LARGE SCALE GENOMIC DNA]</scope>
    <source>
        <strain evidence="4 5">DSM 22789</strain>
    </source>
</reference>
<organism evidence="4 5">
    <name type="scientific">Sphingobacterium wenxiniae</name>
    <dbReference type="NCBI Taxonomy" id="683125"/>
    <lineage>
        <taxon>Bacteria</taxon>
        <taxon>Pseudomonadati</taxon>
        <taxon>Bacteroidota</taxon>
        <taxon>Sphingobacteriia</taxon>
        <taxon>Sphingobacteriales</taxon>
        <taxon>Sphingobacteriaceae</taxon>
        <taxon>Sphingobacterium</taxon>
    </lineage>
</organism>
<dbReference type="PANTHER" id="PTHR43420">
    <property type="entry name" value="ACETYLTRANSFERASE"/>
    <property type="match status" value="1"/>
</dbReference>
<dbReference type="PROSITE" id="PS51186">
    <property type="entry name" value="GNAT"/>
    <property type="match status" value="1"/>
</dbReference>
<proteinExistence type="predicted"/>
<dbReference type="Gene3D" id="3.40.630.30">
    <property type="match status" value="1"/>
</dbReference>
<keyword evidence="5" id="KW-1185">Reference proteome</keyword>
<sequence>MITLRRAHITDATQLASIMLLAMEDIIYYFIGKRDYQEAVAFLQYWIEQPCNQYSYENILVAEEKGEILGQICLYPGEDLDKLRSPILQQLKEKYGQDFLLEAETQAGEIYIDTIAVSTNAQGKGIGKKLLHYAIDEYVYKRKQTLGLLVDKDNPDAKKLYLKVGFKAVNECHIFQKDMEHLQF</sequence>
<dbReference type="Pfam" id="PF00583">
    <property type="entry name" value="Acetyltransf_1"/>
    <property type="match status" value="1"/>
</dbReference>
<evidence type="ECO:0000256" key="2">
    <source>
        <dbReference type="ARBA" id="ARBA00023315"/>
    </source>
</evidence>
<dbReference type="Proteomes" id="UP000198785">
    <property type="component" value="Unassembled WGS sequence"/>
</dbReference>
<dbReference type="SUPFAM" id="SSF55729">
    <property type="entry name" value="Acyl-CoA N-acyltransferases (Nat)"/>
    <property type="match status" value="1"/>
</dbReference>
<dbReference type="RefSeq" id="WP_244525875.1">
    <property type="nucleotide sequence ID" value="NZ_FOZZ01000006.1"/>
</dbReference>
<dbReference type="PANTHER" id="PTHR43420:SF47">
    <property type="entry name" value="N-ACETYLTRANSFERASE DOMAIN-CONTAINING PROTEIN"/>
    <property type="match status" value="1"/>
</dbReference>
<dbReference type="AlphaFoldDB" id="A0A1I6TLV7"/>
<dbReference type="CDD" id="cd04301">
    <property type="entry name" value="NAT_SF"/>
    <property type="match status" value="1"/>
</dbReference>
<gene>
    <name evidence="4" type="ORF">SAMN05660206_106225</name>
</gene>
<feature type="domain" description="N-acetyltransferase" evidence="3">
    <location>
        <begin position="2"/>
        <end position="180"/>
    </location>
</feature>
<accession>A0A1I6TLV7</accession>
<keyword evidence="2" id="KW-0012">Acyltransferase</keyword>
<dbReference type="InterPro" id="IPR000182">
    <property type="entry name" value="GNAT_dom"/>
</dbReference>
<dbReference type="STRING" id="683125.SAMN05660206_106225"/>
<dbReference type="EMBL" id="FOZZ01000006">
    <property type="protein sequence ID" value="SFS90154.1"/>
    <property type="molecule type" value="Genomic_DNA"/>
</dbReference>
<dbReference type="InterPro" id="IPR016181">
    <property type="entry name" value="Acyl_CoA_acyltransferase"/>
</dbReference>
<evidence type="ECO:0000313" key="5">
    <source>
        <dbReference type="Proteomes" id="UP000198785"/>
    </source>
</evidence>